<comment type="caution">
    <text evidence="2">The sequence shown here is derived from an EMBL/GenBank/DDBJ whole genome shotgun (WGS) entry which is preliminary data.</text>
</comment>
<feature type="transmembrane region" description="Helical" evidence="1">
    <location>
        <begin position="374"/>
        <end position="400"/>
    </location>
</feature>
<feature type="transmembrane region" description="Helical" evidence="1">
    <location>
        <begin position="342"/>
        <end position="362"/>
    </location>
</feature>
<feature type="transmembrane region" description="Helical" evidence="1">
    <location>
        <begin position="45"/>
        <end position="62"/>
    </location>
</feature>
<evidence type="ECO:0000313" key="3">
    <source>
        <dbReference type="Proteomes" id="UP000016584"/>
    </source>
</evidence>
<dbReference type="eggNOG" id="ENOG5033BXM">
    <property type="taxonomic scope" value="Bacteria"/>
</dbReference>
<keyword evidence="1" id="KW-0472">Membrane</keyword>
<keyword evidence="1" id="KW-1133">Transmembrane helix</keyword>
<dbReference type="AlphaFoldDB" id="U2H7P5"/>
<keyword evidence="1" id="KW-0812">Transmembrane</keyword>
<dbReference type="STRING" id="1346330.M472_03000"/>
<feature type="transmembrane region" description="Helical" evidence="1">
    <location>
        <begin position="246"/>
        <end position="267"/>
    </location>
</feature>
<feature type="transmembrane region" description="Helical" evidence="1">
    <location>
        <begin position="69"/>
        <end position="84"/>
    </location>
</feature>
<feature type="transmembrane region" description="Helical" evidence="1">
    <location>
        <begin position="209"/>
        <end position="234"/>
    </location>
</feature>
<dbReference type="EMBL" id="ATDL01000021">
    <property type="protein sequence ID" value="ERJ57726.1"/>
    <property type="molecule type" value="Genomic_DNA"/>
</dbReference>
<organism evidence="2 3">
    <name type="scientific">Sphingobacterium paucimobilis HER1398</name>
    <dbReference type="NCBI Taxonomy" id="1346330"/>
    <lineage>
        <taxon>Bacteria</taxon>
        <taxon>Pseudomonadati</taxon>
        <taxon>Bacteroidota</taxon>
        <taxon>Sphingobacteriia</taxon>
        <taxon>Sphingobacteriales</taxon>
        <taxon>Sphingobacteriaceae</taxon>
        <taxon>Sphingobacterium</taxon>
    </lineage>
</organism>
<evidence type="ECO:0000313" key="2">
    <source>
        <dbReference type="EMBL" id="ERJ57726.1"/>
    </source>
</evidence>
<proteinExistence type="predicted"/>
<dbReference type="RefSeq" id="WP_021071822.1">
    <property type="nucleotide sequence ID" value="NZ_ATDL01000021.1"/>
</dbReference>
<reference evidence="2 3" key="1">
    <citation type="journal article" date="2013" name="Genome Announc.">
        <title>The Draft Genome Sequence of Sphingomonas paucimobilis Strain HER1398 (Proteobacteria), Host to the Giant PAU Phage, Indicates That It Is a Member of the Genus Sphingobacterium (Bacteroidetes).</title>
        <authorList>
            <person name="White R.A.III."/>
            <person name="Suttle C.A."/>
        </authorList>
    </citation>
    <scope>NUCLEOTIDE SEQUENCE [LARGE SCALE GENOMIC DNA]</scope>
    <source>
        <strain evidence="2 3">HER1398</strain>
    </source>
</reference>
<keyword evidence="3" id="KW-1185">Reference proteome</keyword>
<feature type="transmembrane region" description="Helical" evidence="1">
    <location>
        <begin position="90"/>
        <end position="109"/>
    </location>
</feature>
<sequence length="415" mass="48740">MLYKLSENNVTKDWRNPFLLISVVLVIIALLDSMIMWGVPTTGKIVTYVLKFLILLSLPFLIHSNKQGNFAWALAVLPFTWILFDEKSILSFFQYFYSGVLPILAFFLLPPSFRKWCVLTFMDVVCRLFVIGFLFYLVLNFFGVPPHLTYIRDSDGRTYYNFFFLYYTQGLDPLTLIRFTSAWDEPGVVGTMCGMILFYFRSELSKRQFWIYLIAGTLSLSMFFLLLIIPVLYFSKFRELTRYKQVIKGSLFLLLIIIGYFSFSFLASKTVDHPVLKFSIHSRFKWDGPFIVGVHSNRDVMDGFEEAYQKFVRKGGFEYWLTGKGKNSTVEEFGSTGLSHRILIYEKGVVILIYIAVFYILLHNNWRKDFVFNLVSLVFLLLLFTQRPLLYGLYFVMVIYSGLRLHNYRNIEWLK</sequence>
<feature type="transmembrane region" description="Helical" evidence="1">
    <location>
        <begin position="116"/>
        <end position="139"/>
    </location>
</feature>
<name>U2H7P5_9SPHI</name>
<gene>
    <name evidence="2" type="ORF">M472_03000</name>
</gene>
<dbReference type="OrthoDB" id="2087216at2"/>
<evidence type="ECO:0000256" key="1">
    <source>
        <dbReference type="SAM" id="Phobius"/>
    </source>
</evidence>
<dbReference type="PATRIC" id="fig|1346330.5.peg.3696"/>
<protein>
    <submittedName>
        <fullName evidence="2">Uncharacterized protein</fullName>
    </submittedName>
</protein>
<accession>U2H7P5</accession>
<dbReference type="Proteomes" id="UP000016584">
    <property type="component" value="Unassembled WGS sequence"/>
</dbReference>
<feature type="transmembrane region" description="Helical" evidence="1">
    <location>
        <begin position="18"/>
        <end position="39"/>
    </location>
</feature>